<dbReference type="STRING" id="37916.MCHLDSM_03482"/>
<proteinExistence type="predicted"/>
<name>A0A0J6W0K4_9MYCO</name>
<reference evidence="1 2" key="1">
    <citation type="journal article" date="2015" name="Genome Biol. Evol.">
        <title>Characterization of Three Mycobacterium spp. with Potential Use in Bioremediation by Genome Sequencing and Comparative Genomics.</title>
        <authorList>
            <person name="Das S."/>
            <person name="Pettersson B.M."/>
            <person name="Behra P.R."/>
            <person name="Ramesh M."/>
            <person name="Dasgupta S."/>
            <person name="Bhattacharya A."/>
            <person name="Kirsebom L.A."/>
        </authorList>
    </citation>
    <scope>NUCLEOTIDE SEQUENCE [LARGE SCALE GENOMIC DNA]</scope>
    <source>
        <strain evidence="1 2">DSM 43826</strain>
    </source>
</reference>
<protein>
    <submittedName>
        <fullName evidence="1">Proteasome subunit beta</fullName>
    </submittedName>
</protein>
<sequence>MTVVLALRCADGLVLAADSQITEPDRGLTYPAQKLHGLGKHAAWAGSGSRAVLYDLEQMFDAQPETIVEASDVGRALQARVVPVLQHHYENFIEDVPGQKTSGATPATYVLAAGYSDDKPFIVDLDPHGLIGHYEDIGFQAIGSGAPMAQQARALLSNFRMNQRPVEYGVIAALRVLHALDETSPTVGGPMDICRITPDGADHLSPDDIDEAGAQVRRWRDLERETLDRLFES</sequence>
<evidence type="ECO:0000313" key="1">
    <source>
        <dbReference type="EMBL" id="KMO75263.1"/>
    </source>
</evidence>
<dbReference type="InterPro" id="IPR001353">
    <property type="entry name" value="Proteasome_sua/b"/>
</dbReference>
<dbReference type="GO" id="GO:0005839">
    <property type="term" value="C:proteasome core complex"/>
    <property type="evidence" value="ECO:0007669"/>
    <property type="project" value="InterPro"/>
</dbReference>
<dbReference type="Gene3D" id="3.60.20.10">
    <property type="entry name" value="Glutamine Phosphoribosylpyrophosphate, subunit 1, domain 1"/>
    <property type="match status" value="1"/>
</dbReference>
<dbReference type="CDD" id="cd01901">
    <property type="entry name" value="Ntn_hydrolase"/>
    <property type="match status" value="1"/>
</dbReference>
<dbReference type="InterPro" id="IPR029055">
    <property type="entry name" value="Ntn_hydrolases_N"/>
</dbReference>
<dbReference type="SMR" id="A0A0J6W0K4"/>
<dbReference type="PATRIC" id="fig|37916.4.peg.3414"/>
<comment type="caution">
    <text evidence="1">The sequence shown here is derived from an EMBL/GenBank/DDBJ whole genome shotgun (WGS) entry which is preliminary data.</text>
</comment>
<accession>A0A0J6W0K4</accession>
<evidence type="ECO:0000313" key="2">
    <source>
        <dbReference type="Proteomes" id="UP000036513"/>
    </source>
</evidence>
<dbReference type="SUPFAM" id="SSF56235">
    <property type="entry name" value="N-terminal nucleophile aminohydrolases (Ntn hydrolases)"/>
    <property type="match status" value="1"/>
</dbReference>
<keyword evidence="1" id="KW-0647">Proteasome</keyword>
<keyword evidence="2" id="KW-1185">Reference proteome</keyword>
<dbReference type="Pfam" id="PF00227">
    <property type="entry name" value="Proteasome"/>
    <property type="match status" value="1"/>
</dbReference>
<dbReference type="EMBL" id="JYNL01000030">
    <property type="protein sequence ID" value="KMO75263.1"/>
    <property type="molecule type" value="Genomic_DNA"/>
</dbReference>
<dbReference type="RefSeq" id="WP_048470983.1">
    <property type="nucleotide sequence ID" value="NZ_JYNL01000030.1"/>
</dbReference>
<dbReference type="AlphaFoldDB" id="A0A0J6W0K4"/>
<dbReference type="Proteomes" id="UP000036513">
    <property type="component" value="Unassembled WGS sequence"/>
</dbReference>
<dbReference type="GO" id="GO:0051603">
    <property type="term" value="P:proteolysis involved in protein catabolic process"/>
    <property type="evidence" value="ECO:0007669"/>
    <property type="project" value="InterPro"/>
</dbReference>
<gene>
    <name evidence="1" type="primary">prcB_2</name>
    <name evidence="1" type="ORF">MCHLDSM_03482</name>
</gene>
<organism evidence="1 2">
    <name type="scientific">Mycolicibacterium chlorophenolicum</name>
    <dbReference type="NCBI Taxonomy" id="37916"/>
    <lineage>
        <taxon>Bacteria</taxon>
        <taxon>Bacillati</taxon>
        <taxon>Actinomycetota</taxon>
        <taxon>Actinomycetes</taxon>
        <taxon>Mycobacteriales</taxon>
        <taxon>Mycobacteriaceae</taxon>
        <taxon>Mycolicibacterium</taxon>
    </lineage>
</organism>